<gene>
    <name evidence="1" type="ORF">HJ583_000895</name>
</gene>
<dbReference type="RefSeq" id="WP_170019697.1">
    <property type="nucleotide sequence ID" value="NZ_JABCSC020000001.1"/>
</dbReference>
<evidence type="ECO:0000313" key="1">
    <source>
        <dbReference type="EMBL" id="NSL53572.1"/>
    </source>
</evidence>
<sequence length="243" mass="27425">MSALQNHLWNPSGGLIYHWRALRYRRRLWQPFVTQVGYWLSAWQPPQKELVIIGPSAGYTLNADFLVRFAKVEILEPDPLARALLRRRFPAIHFRHGQLDCFAGLHGPLALRQHYPQAAFLFANSLGQQLAQLDSRWPTQLLQALQSSSWASYHDVVAGSRTPRNTQARKWQEGESLEQLLAAFWSGGELELFDHGSFGVLPAQEHTAWSLTPRQHHLVGWTSISVEGSSTSMLPNTGIGGRS</sequence>
<comment type="caution">
    <text evidence="1">The sequence shown here is derived from an EMBL/GenBank/DDBJ whole genome shotgun (WGS) entry which is preliminary data.</text>
</comment>
<evidence type="ECO:0000313" key="2">
    <source>
        <dbReference type="Proteomes" id="UP000778523"/>
    </source>
</evidence>
<organism evidence="1 2">
    <name type="scientific">Uliginosibacterium aquaticum</name>
    <dbReference type="NCBI Taxonomy" id="2731212"/>
    <lineage>
        <taxon>Bacteria</taxon>
        <taxon>Pseudomonadati</taxon>
        <taxon>Pseudomonadota</taxon>
        <taxon>Betaproteobacteria</taxon>
        <taxon>Rhodocyclales</taxon>
        <taxon>Zoogloeaceae</taxon>
        <taxon>Uliginosibacterium</taxon>
    </lineage>
</organism>
<reference evidence="1 2" key="1">
    <citation type="submission" date="2020-06" db="EMBL/GenBank/DDBJ databases">
        <title>Draft genome of Uliginosibacterium sp. IMCC34675.</title>
        <authorList>
            <person name="Song J."/>
        </authorList>
    </citation>
    <scope>NUCLEOTIDE SEQUENCE [LARGE SCALE GENOMIC DNA]</scope>
    <source>
        <strain evidence="1 2">IMCC34675</strain>
    </source>
</reference>
<dbReference type="EMBL" id="JABCSC020000001">
    <property type="protein sequence ID" value="NSL53572.1"/>
    <property type="molecule type" value="Genomic_DNA"/>
</dbReference>
<dbReference type="Proteomes" id="UP000778523">
    <property type="component" value="Unassembled WGS sequence"/>
</dbReference>
<accession>A0ABX2IC82</accession>
<protein>
    <recommendedName>
        <fullName evidence="3">Class I SAM-dependent methyltransferase</fullName>
    </recommendedName>
</protein>
<proteinExistence type="predicted"/>
<name>A0ABX2IC82_9RHOO</name>
<evidence type="ECO:0008006" key="3">
    <source>
        <dbReference type="Google" id="ProtNLM"/>
    </source>
</evidence>
<keyword evidence="2" id="KW-1185">Reference proteome</keyword>